<feature type="region of interest" description="Disordered" evidence="1">
    <location>
        <begin position="1"/>
        <end position="102"/>
    </location>
</feature>
<dbReference type="Pfam" id="PF11906">
    <property type="entry name" value="DUF3426"/>
    <property type="match status" value="1"/>
</dbReference>
<dbReference type="InterPro" id="IPR021834">
    <property type="entry name" value="DUF3426"/>
</dbReference>
<keyword evidence="4" id="KW-1185">Reference proteome</keyword>
<organism evidence="3 4">
    <name type="scientific">Ectothiorhodospira haloalkaliphila</name>
    <dbReference type="NCBI Taxonomy" id="421628"/>
    <lineage>
        <taxon>Bacteria</taxon>
        <taxon>Pseudomonadati</taxon>
        <taxon>Pseudomonadota</taxon>
        <taxon>Gammaproteobacteria</taxon>
        <taxon>Chromatiales</taxon>
        <taxon>Ectothiorhodospiraceae</taxon>
        <taxon>Ectothiorhodospira</taxon>
    </lineage>
</organism>
<accession>W8KH02</accession>
<evidence type="ECO:0008006" key="5">
    <source>
        <dbReference type="Google" id="ProtNLM"/>
    </source>
</evidence>
<dbReference type="Proteomes" id="UP000019442">
    <property type="component" value="Chromosome"/>
</dbReference>
<gene>
    <name evidence="3" type="ORF">M911_07700</name>
</gene>
<reference evidence="3 4" key="1">
    <citation type="journal article" date="2014" name="J Genomics">
        <title>Draft Genome Sequence of the Extremely Halophilic Phototrophic Purple Sulfur Bacterium Halorhodospira halochloris.</title>
        <authorList>
            <person name="Singh K.S."/>
            <person name="Kirksey J."/>
            <person name="Hoff W.D."/>
            <person name="Deole R."/>
        </authorList>
    </citation>
    <scope>NUCLEOTIDE SEQUENCE [LARGE SCALE GENOMIC DNA]</scope>
    <source>
        <strain evidence="3 4">A</strain>
    </source>
</reference>
<reference evidence="4" key="2">
    <citation type="submission" date="2014-02" db="EMBL/GenBank/DDBJ databases">
        <title>Draft Genome Sequence of extremely halophilic bacteria Halorhodospira halochloris.</title>
        <authorList>
            <person name="Singh K.S."/>
        </authorList>
    </citation>
    <scope>NUCLEOTIDE SEQUENCE [LARGE SCALE GENOMIC DNA]</scope>
    <source>
        <strain evidence="4">A</strain>
    </source>
</reference>
<evidence type="ECO:0000256" key="1">
    <source>
        <dbReference type="SAM" id="MobiDB-lite"/>
    </source>
</evidence>
<keyword evidence="2" id="KW-1133">Transmembrane helix</keyword>
<protein>
    <recommendedName>
        <fullName evidence="5">DUF3426 domain-containing protein</fullName>
    </recommendedName>
</protein>
<feature type="compositionally biased region" description="Basic and acidic residues" evidence="1">
    <location>
        <begin position="86"/>
        <end position="95"/>
    </location>
</feature>
<feature type="transmembrane region" description="Helical" evidence="2">
    <location>
        <begin position="105"/>
        <end position="124"/>
    </location>
</feature>
<sequence length="253" mass="27883">MGAALAANKAPRTMTDDTNTPEDPPRPRRRALNPNAFGVQRYDDTHRPGQPRPAVPLGQTSSPFEDVFPPVSNELDSTTDPGIPHALREDLERSGTRPRSTARTLAWGSACLMLILLLGAQVAYQERYQLLTMEPLEPWVRAACTPLDCQLPDRRDLAALRIAQRQVASHPDQPDALMVTALIENRAGFAQPHPVVELTFMDVMGRPLAARRFQPLDYLPGPTPPIPAGQSAELRLELKDPGGDAVAFEFRFL</sequence>
<evidence type="ECO:0000256" key="2">
    <source>
        <dbReference type="SAM" id="Phobius"/>
    </source>
</evidence>
<proteinExistence type="predicted"/>
<dbReference type="EMBL" id="CP007268">
    <property type="protein sequence ID" value="AHK79064.1"/>
    <property type="molecule type" value="Genomic_DNA"/>
</dbReference>
<dbReference type="AlphaFoldDB" id="W8KH02"/>
<dbReference type="HOGENOM" id="CLU_036053_0_0_6"/>
<keyword evidence="2" id="KW-0812">Transmembrane</keyword>
<evidence type="ECO:0000313" key="4">
    <source>
        <dbReference type="Proteomes" id="UP000019442"/>
    </source>
</evidence>
<dbReference type="KEGG" id="hhc:M911_07700"/>
<name>W8KH02_9GAMM</name>
<evidence type="ECO:0000313" key="3">
    <source>
        <dbReference type="EMBL" id="AHK79064.1"/>
    </source>
</evidence>
<keyword evidence="2" id="KW-0472">Membrane</keyword>